<dbReference type="Proteomes" id="UP000241462">
    <property type="component" value="Unassembled WGS sequence"/>
</dbReference>
<gene>
    <name evidence="2" type="ORF">BD289DRAFT_167523</name>
</gene>
<dbReference type="GO" id="GO:0016787">
    <property type="term" value="F:hydrolase activity"/>
    <property type="evidence" value="ECO:0007669"/>
    <property type="project" value="UniProtKB-KW"/>
</dbReference>
<keyword evidence="3" id="KW-1185">Reference proteome</keyword>
<dbReference type="CDD" id="cd01838">
    <property type="entry name" value="Isoamyl_acetate_hydrolase_like"/>
    <property type="match status" value="1"/>
</dbReference>
<evidence type="ECO:0000313" key="3">
    <source>
        <dbReference type="Proteomes" id="UP000241462"/>
    </source>
</evidence>
<dbReference type="STRING" id="2025994.A0A2T3AE72"/>
<evidence type="ECO:0000313" key="2">
    <source>
        <dbReference type="EMBL" id="PSR93959.1"/>
    </source>
</evidence>
<dbReference type="Pfam" id="PF13472">
    <property type="entry name" value="Lipase_GDSL_2"/>
    <property type="match status" value="1"/>
</dbReference>
<organism evidence="2 3">
    <name type="scientific">Coniella lustricola</name>
    <dbReference type="NCBI Taxonomy" id="2025994"/>
    <lineage>
        <taxon>Eukaryota</taxon>
        <taxon>Fungi</taxon>
        <taxon>Dikarya</taxon>
        <taxon>Ascomycota</taxon>
        <taxon>Pezizomycotina</taxon>
        <taxon>Sordariomycetes</taxon>
        <taxon>Sordariomycetidae</taxon>
        <taxon>Diaporthales</taxon>
        <taxon>Schizoparmaceae</taxon>
        <taxon>Coniella</taxon>
    </lineage>
</organism>
<dbReference type="OrthoDB" id="671439at2759"/>
<feature type="domain" description="SGNH hydrolase-type esterase" evidence="1">
    <location>
        <begin position="10"/>
        <end position="225"/>
    </location>
</feature>
<dbReference type="PANTHER" id="PTHR14209">
    <property type="entry name" value="ISOAMYL ACETATE-HYDROLYZING ESTERASE 1"/>
    <property type="match status" value="1"/>
</dbReference>
<name>A0A2T3AE72_9PEZI</name>
<dbReference type="AlphaFoldDB" id="A0A2T3AE72"/>
<dbReference type="PANTHER" id="PTHR14209:SF19">
    <property type="entry name" value="ISOAMYL ACETATE-HYDROLYZING ESTERASE 1 HOMOLOG"/>
    <property type="match status" value="1"/>
</dbReference>
<proteinExistence type="predicted"/>
<dbReference type="Gene3D" id="3.40.50.1110">
    <property type="entry name" value="SGNH hydrolase"/>
    <property type="match status" value="1"/>
</dbReference>
<dbReference type="SUPFAM" id="SSF52266">
    <property type="entry name" value="SGNH hydrolase"/>
    <property type="match status" value="1"/>
</dbReference>
<dbReference type="InterPro" id="IPR045136">
    <property type="entry name" value="Iah1-like"/>
</dbReference>
<evidence type="ECO:0000259" key="1">
    <source>
        <dbReference type="Pfam" id="PF13472"/>
    </source>
</evidence>
<accession>A0A2T3AE72</accession>
<keyword evidence="2" id="KW-0378">Hydrolase</keyword>
<dbReference type="InterPro" id="IPR036514">
    <property type="entry name" value="SGNH_hydro_sf"/>
</dbReference>
<protein>
    <submittedName>
        <fullName evidence="2">SGNH hydrolase-type esterase domain-containing protein</fullName>
    </submittedName>
</protein>
<reference evidence="2 3" key="1">
    <citation type="journal article" date="2018" name="Mycol. Prog.">
        <title>Coniella lustricola, a new species from submerged detritus.</title>
        <authorList>
            <person name="Raudabaugh D.B."/>
            <person name="Iturriaga T."/>
            <person name="Carver A."/>
            <person name="Mondo S."/>
            <person name="Pangilinan J."/>
            <person name="Lipzen A."/>
            <person name="He G."/>
            <person name="Amirebrahimi M."/>
            <person name="Grigoriev I.V."/>
            <person name="Miller A.N."/>
        </authorList>
    </citation>
    <scope>NUCLEOTIDE SEQUENCE [LARGE SCALE GENOMIC DNA]</scope>
    <source>
        <strain evidence="2 3">B22-T-1</strain>
    </source>
</reference>
<dbReference type="InParanoid" id="A0A2T3AE72"/>
<sequence>MAAPYEQVVLFGDSLFEACVDVQNGFSFYAAVQKHCSRRYDVVNRGFSGYNTSQALQILEQIFPEPTASGPKMKYLLVLLGANDAALPQEEGNQGLPLEQYKANLQRIITHPRITAHNARVLLITPPPLDEIRTTELDTPKYGHTLRETVRSARYSQAAREVAAAVPGTVLIDLQQALMDTAIANTQGWDASQKSALGSLESGRRGYLEQLLPDGLHLSGEAYQVLWGLVQPELEPQFPNQGTEGYVYPEWRQAPWLKK</sequence>
<dbReference type="InterPro" id="IPR013830">
    <property type="entry name" value="SGNH_hydro"/>
</dbReference>
<dbReference type="FunCoup" id="A0A2T3AE72">
    <property type="interactions" value="228"/>
</dbReference>
<dbReference type="EMBL" id="KZ678403">
    <property type="protein sequence ID" value="PSR93959.1"/>
    <property type="molecule type" value="Genomic_DNA"/>
</dbReference>